<dbReference type="EMBL" id="LWGR01000007">
    <property type="protein sequence ID" value="KZM73891.1"/>
    <property type="molecule type" value="Genomic_DNA"/>
</dbReference>
<feature type="transmembrane region" description="Helical" evidence="7">
    <location>
        <begin position="265"/>
        <end position="283"/>
    </location>
</feature>
<dbReference type="PROSITE" id="PS00211">
    <property type="entry name" value="ABC_TRANSPORTER_1"/>
    <property type="match status" value="1"/>
</dbReference>
<keyword evidence="3" id="KW-0547">Nucleotide-binding</keyword>
<keyword evidence="4" id="KW-0067">ATP-binding</keyword>
<dbReference type="PANTHER" id="PTHR24221">
    <property type="entry name" value="ATP-BINDING CASSETTE SUB-FAMILY B"/>
    <property type="match status" value="1"/>
</dbReference>
<dbReference type="GO" id="GO:0005524">
    <property type="term" value="F:ATP binding"/>
    <property type="evidence" value="ECO:0007669"/>
    <property type="project" value="UniProtKB-KW"/>
</dbReference>
<dbReference type="InterPro" id="IPR017871">
    <property type="entry name" value="ABC_transporter-like_CS"/>
</dbReference>
<sequence>MKRPMVPREPWPGLTLMRMVPANGRGLTCLLAGLIVVAGAAPTLAIVVSGRLVSAIVSAGPTGLHAAAGHRAVLMLVLLAVLFGVSQVSARLCSELAATLGARLDARLQRRAIRAVNGPAGVAHLDTPEVRDLLSRITGVGMGGYTTGGAVSGFVTNAVQLVQCVGALVVLCGYRWWPAVLVFAAGLWWSRESRRDYLDQTRTLARQTTALRRSNYLRDLVLRPEAAKEIRLFGLAGWLTDRFRIAWDETMDAVWQRRGARSVPAFAALLMLSGANFLAYALLGADAAHHVIGLGAAVVFLRAVTLVGQVSTRGQQDMQIAYGLSALPAVTGVERAAARVVERPGAPLPPGNAGVRITLRDVHFRYPGTEKPVLNGIELDIPASGSLAIVGNNGAGKTTLIKLLCRFYDPDAGAILADGTDLRELDARGWQRRVSAVFQDFQRFELSARENVGFGAIPLLGDDAALRRAAAKAGILERIEALPAGWDTPLARHLAGGADLSGGEWQRIALARALLAVEAGARVLILDEPTASLDARAESAFYDRFLELTHEVTTIVISHRFSTVRRADAIGVLVDGRVAEFGSHETLLAAEGRYARMYRAQSSRFDGLGRNTGRVDAMTGRFDAMTGRVDAMTGRVDAMTGRFDAMTGRVDATTGRFDATTDQLDSRNGSRRDR</sequence>
<dbReference type="Gene3D" id="1.20.1270.70">
    <property type="entry name" value="Designed single chain three-helix bundle"/>
    <property type="match status" value="1"/>
</dbReference>
<name>A0A164N1W0_9NOCA</name>
<protein>
    <recommendedName>
        <fullName evidence="12">ATP-binding cassette domain-containing protein</fullName>
    </recommendedName>
</protein>
<evidence type="ECO:0000256" key="5">
    <source>
        <dbReference type="ARBA" id="ARBA00022989"/>
    </source>
</evidence>
<dbReference type="InterPro" id="IPR036640">
    <property type="entry name" value="ABC1_TM_sf"/>
</dbReference>
<comment type="caution">
    <text evidence="10">The sequence shown here is derived from an EMBL/GenBank/DDBJ whole genome shotgun (WGS) entry which is preliminary data.</text>
</comment>
<proteinExistence type="predicted"/>
<keyword evidence="2 7" id="KW-0812">Transmembrane</keyword>
<feature type="transmembrane region" description="Helical" evidence="7">
    <location>
        <begin position="69"/>
        <end position="86"/>
    </location>
</feature>
<dbReference type="PANTHER" id="PTHR24221:SF646">
    <property type="entry name" value="HAEMOLYSIN SECRETION ATP-BINDING PROTEIN"/>
    <property type="match status" value="1"/>
</dbReference>
<dbReference type="Gene3D" id="1.20.1560.10">
    <property type="entry name" value="ABC transporter type 1, transmembrane domain"/>
    <property type="match status" value="1"/>
</dbReference>
<evidence type="ECO:0000256" key="3">
    <source>
        <dbReference type="ARBA" id="ARBA00022741"/>
    </source>
</evidence>
<dbReference type="PROSITE" id="PS50929">
    <property type="entry name" value="ABC_TM1F"/>
    <property type="match status" value="1"/>
</dbReference>
<reference evidence="10 11" key="1">
    <citation type="submission" date="2016-04" db="EMBL/GenBank/DDBJ databases">
        <authorList>
            <person name="Evans L.H."/>
            <person name="Alamgir A."/>
            <person name="Owens N."/>
            <person name="Weber N.D."/>
            <person name="Virtaneva K."/>
            <person name="Barbian K."/>
            <person name="Babar A."/>
            <person name="Rosenke K."/>
        </authorList>
    </citation>
    <scope>NUCLEOTIDE SEQUENCE [LARGE SCALE GENOMIC DNA]</scope>
    <source>
        <strain evidence="10 11">IFM 0406</strain>
    </source>
</reference>
<dbReference type="STRING" id="455432.AWN90_35775"/>
<dbReference type="Gene3D" id="3.40.50.300">
    <property type="entry name" value="P-loop containing nucleotide triphosphate hydrolases"/>
    <property type="match status" value="1"/>
</dbReference>
<organism evidence="10 11">
    <name type="scientific">Nocardia terpenica</name>
    <dbReference type="NCBI Taxonomy" id="455432"/>
    <lineage>
        <taxon>Bacteria</taxon>
        <taxon>Bacillati</taxon>
        <taxon>Actinomycetota</taxon>
        <taxon>Actinomycetes</taxon>
        <taxon>Mycobacteriales</taxon>
        <taxon>Nocardiaceae</taxon>
        <taxon>Nocardia</taxon>
    </lineage>
</organism>
<evidence type="ECO:0000256" key="7">
    <source>
        <dbReference type="SAM" id="Phobius"/>
    </source>
</evidence>
<dbReference type="InterPro" id="IPR039421">
    <property type="entry name" value="Type_1_exporter"/>
</dbReference>
<keyword evidence="5 7" id="KW-1133">Transmembrane helix</keyword>
<dbReference type="SMART" id="SM00382">
    <property type="entry name" value="AAA"/>
    <property type="match status" value="1"/>
</dbReference>
<keyword evidence="6 7" id="KW-0472">Membrane</keyword>
<gene>
    <name evidence="10" type="ORF">AWN90_35775</name>
</gene>
<dbReference type="InterPro" id="IPR003593">
    <property type="entry name" value="AAA+_ATPase"/>
</dbReference>
<dbReference type="PROSITE" id="PS50893">
    <property type="entry name" value="ABC_TRANSPORTER_2"/>
    <property type="match status" value="1"/>
</dbReference>
<evidence type="ECO:0000256" key="1">
    <source>
        <dbReference type="ARBA" id="ARBA00004651"/>
    </source>
</evidence>
<evidence type="ECO:0000259" key="9">
    <source>
        <dbReference type="PROSITE" id="PS50929"/>
    </source>
</evidence>
<evidence type="ECO:0000313" key="10">
    <source>
        <dbReference type="EMBL" id="KZM73891.1"/>
    </source>
</evidence>
<dbReference type="GO" id="GO:0140359">
    <property type="term" value="F:ABC-type transporter activity"/>
    <property type="evidence" value="ECO:0007669"/>
    <property type="project" value="InterPro"/>
</dbReference>
<accession>A0A164N1W0</accession>
<dbReference type="InterPro" id="IPR027417">
    <property type="entry name" value="P-loop_NTPase"/>
</dbReference>
<evidence type="ECO:0000259" key="8">
    <source>
        <dbReference type="PROSITE" id="PS50893"/>
    </source>
</evidence>
<dbReference type="CDD" id="cd03228">
    <property type="entry name" value="ABCC_MRP_Like"/>
    <property type="match status" value="1"/>
</dbReference>
<dbReference type="Proteomes" id="UP000076512">
    <property type="component" value="Unassembled WGS sequence"/>
</dbReference>
<evidence type="ECO:0000256" key="6">
    <source>
        <dbReference type="ARBA" id="ARBA00023136"/>
    </source>
</evidence>
<dbReference type="Pfam" id="PF00005">
    <property type="entry name" value="ABC_tran"/>
    <property type="match status" value="1"/>
</dbReference>
<dbReference type="AlphaFoldDB" id="A0A164N1W0"/>
<dbReference type="SUPFAM" id="SSF90123">
    <property type="entry name" value="ABC transporter transmembrane region"/>
    <property type="match status" value="1"/>
</dbReference>
<comment type="subcellular location">
    <subcellularLocation>
        <location evidence="1">Cell membrane</location>
        <topology evidence="1">Multi-pass membrane protein</topology>
    </subcellularLocation>
</comment>
<keyword evidence="11" id="KW-1185">Reference proteome</keyword>
<evidence type="ECO:0000256" key="2">
    <source>
        <dbReference type="ARBA" id="ARBA00022692"/>
    </source>
</evidence>
<evidence type="ECO:0008006" key="12">
    <source>
        <dbReference type="Google" id="ProtNLM"/>
    </source>
</evidence>
<dbReference type="RefSeq" id="WP_067592113.1">
    <property type="nucleotide sequence ID" value="NZ_JABMCZ010000001.1"/>
</dbReference>
<evidence type="ECO:0000313" key="11">
    <source>
        <dbReference type="Proteomes" id="UP000076512"/>
    </source>
</evidence>
<dbReference type="InterPro" id="IPR011527">
    <property type="entry name" value="ABC1_TM_dom"/>
</dbReference>
<dbReference type="GO" id="GO:0005886">
    <property type="term" value="C:plasma membrane"/>
    <property type="evidence" value="ECO:0007669"/>
    <property type="project" value="UniProtKB-SubCell"/>
</dbReference>
<dbReference type="OrthoDB" id="9806127at2"/>
<dbReference type="SUPFAM" id="SSF52540">
    <property type="entry name" value="P-loop containing nucleoside triphosphate hydrolases"/>
    <property type="match status" value="1"/>
</dbReference>
<feature type="domain" description="ABC transporter" evidence="8">
    <location>
        <begin position="357"/>
        <end position="600"/>
    </location>
</feature>
<dbReference type="InterPro" id="IPR003439">
    <property type="entry name" value="ABC_transporter-like_ATP-bd"/>
</dbReference>
<dbReference type="GO" id="GO:0034040">
    <property type="term" value="F:ATPase-coupled lipid transmembrane transporter activity"/>
    <property type="evidence" value="ECO:0007669"/>
    <property type="project" value="TreeGrafter"/>
</dbReference>
<evidence type="ECO:0000256" key="4">
    <source>
        <dbReference type="ARBA" id="ARBA00022840"/>
    </source>
</evidence>
<dbReference type="GO" id="GO:0016887">
    <property type="term" value="F:ATP hydrolysis activity"/>
    <property type="evidence" value="ECO:0007669"/>
    <property type="project" value="InterPro"/>
</dbReference>
<feature type="domain" description="ABC transmembrane type-1" evidence="9">
    <location>
        <begin position="30"/>
        <end position="309"/>
    </location>
</feature>